<proteinExistence type="predicted"/>
<dbReference type="OrthoDB" id="337504at2"/>
<dbReference type="InterPro" id="IPR022038">
    <property type="entry name" value="Ig-like_bact"/>
</dbReference>
<feature type="domain" description="Ig-like" evidence="1">
    <location>
        <begin position="162"/>
        <end position="231"/>
    </location>
</feature>
<evidence type="ECO:0000259" key="1">
    <source>
        <dbReference type="Pfam" id="PF13750"/>
    </source>
</evidence>
<organism evidence="2 3">
    <name type="scientific">Leptospira ognonensis</name>
    <dbReference type="NCBI Taxonomy" id="2484945"/>
    <lineage>
        <taxon>Bacteria</taxon>
        <taxon>Pseudomonadati</taxon>
        <taxon>Spirochaetota</taxon>
        <taxon>Spirochaetia</taxon>
        <taxon>Leptospirales</taxon>
        <taxon>Leptospiraceae</taxon>
        <taxon>Leptospira</taxon>
    </lineage>
</organism>
<protein>
    <recommendedName>
        <fullName evidence="1">Ig-like domain-containing protein</fullName>
    </recommendedName>
</protein>
<comment type="caution">
    <text evidence="2">The sequence shown here is derived from an EMBL/GenBank/DDBJ whole genome shotgun (WGS) entry which is preliminary data.</text>
</comment>
<dbReference type="Proteomes" id="UP000297693">
    <property type="component" value="Unassembled WGS sequence"/>
</dbReference>
<evidence type="ECO:0000313" key="2">
    <source>
        <dbReference type="EMBL" id="TGL59289.1"/>
    </source>
</evidence>
<keyword evidence="3" id="KW-1185">Reference proteome</keyword>
<gene>
    <name evidence="2" type="ORF">EHQ58_08555</name>
</gene>
<dbReference type="EMBL" id="RQGD01000024">
    <property type="protein sequence ID" value="TGL59289.1"/>
    <property type="molecule type" value="Genomic_DNA"/>
</dbReference>
<dbReference type="Pfam" id="PF13750">
    <property type="entry name" value="Big_3_3"/>
    <property type="match status" value="1"/>
</dbReference>
<dbReference type="RefSeq" id="WP_135623479.1">
    <property type="nucleotide sequence ID" value="NZ_RQGD01000024.1"/>
</dbReference>
<evidence type="ECO:0000313" key="3">
    <source>
        <dbReference type="Proteomes" id="UP000297693"/>
    </source>
</evidence>
<name>A0A4R9K0U8_9LEPT</name>
<sequence>MKWLISLFFLFLSISLYTQKKEPLPSSFLAADGTLFVNEFYKLSWEKMDSGASYHFQWNDEPWAIFSEPIFPPISGWNEIHYYAEDQLGNREAEQKINLYVDKIAPRLNVNWKFLPKSWNEVSVSQATNELRIRAIDDESGIENLFISLDGGPEIKVNGSNEWGLPTTAEGKHQLIAYAIDNVKNISKKLEVNWLVDSTPPSINLQTSPNLIKSNDKNVCLRNTRIQISSSDTITETKDLLWRKKDGNAWTLTGRIFDLEKYFPYEKKIDLEFKARDFSGNESLPIPFICEIDRTPPQTEIRIEK</sequence>
<reference evidence="2" key="1">
    <citation type="journal article" date="2019" name="PLoS Negl. Trop. Dis.">
        <title>Revisiting the worldwide diversity of Leptospira species in the environment.</title>
        <authorList>
            <person name="Vincent A.T."/>
            <person name="Schiettekatte O."/>
            <person name="Bourhy P."/>
            <person name="Veyrier F.J."/>
            <person name="Picardeau M."/>
        </authorList>
    </citation>
    <scope>NUCLEOTIDE SEQUENCE [LARGE SCALE GENOMIC DNA]</scope>
    <source>
        <strain evidence="2">201702476</strain>
    </source>
</reference>
<accession>A0A4R9K0U8</accession>
<dbReference type="AlphaFoldDB" id="A0A4R9K0U8"/>